<evidence type="ECO:0000313" key="4">
    <source>
        <dbReference type="Proteomes" id="UP000765507"/>
    </source>
</evidence>
<gene>
    <name evidence="3" type="ORF">G0U57_000827</name>
</gene>
<dbReference type="SMART" id="SM00343">
    <property type="entry name" value="ZnF_C2HC"/>
    <property type="match status" value="1"/>
</dbReference>
<dbReference type="OrthoDB" id="9422159at2759"/>
<sequence>MALKGESGKGGGNTKGQTGLQEKGRGSRLGRNQCAICKEEGHWKNECPQRHNRREGSRNRTPPVPVFYNEAHGESAV</sequence>
<feature type="domain" description="CCHC-type" evidence="2">
    <location>
        <begin position="33"/>
        <end position="49"/>
    </location>
</feature>
<dbReference type="AlphaFoldDB" id="A0A8T1TFX8"/>
<feature type="compositionally biased region" description="Basic and acidic residues" evidence="1">
    <location>
        <begin position="45"/>
        <end position="58"/>
    </location>
</feature>
<reference evidence="3 4" key="1">
    <citation type="journal article" date="2020" name="G3 (Bethesda)">
        <title>Draft Genome of the Common Snapping Turtle, Chelydra serpentina, a Model for Phenotypic Plasticity in Reptiles.</title>
        <authorList>
            <person name="Das D."/>
            <person name="Singh S.K."/>
            <person name="Bierstedt J."/>
            <person name="Erickson A."/>
            <person name="Galli G.L.J."/>
            <person name="Crossley D.A. 2nd"/>
            <person name="Rhen T."/>
        </authorList>
    </citation>
    <scope>NUCLEOTIDE SEQUENCE [LARGE SCALE GENOMIC DNA]</scope>
    <source>
        <strain evidence="3">KW</strain>
    </source>
</reference>
<name>A0A8T1TFX8_CHESE</name>
<comment type="caution">
    <text evidence="3">The sequence shown here is derived from an EMBL/GenBank/DDBJ whole genome shotgun (WGS) entry which is preliminary data.</text>
</comment>
<keyword evidence="4" id="KW-1185">Reference proteome</keyword>
<dbReference type="Gene3D" id="4.10.60.10">
    <property type="entry name" value="Zinc finger, CCHC-type"/>
    <property type="match status" value="1"/>
</dbReference>
<feature type="region of interest" description="Disordered" evidence="1">
    <location>
        <begin position="45"/>
        <end position="77"/>
    </location>
</feature>
<dbReference type="SUPFAM" id="SSF57756">
    <property type="entry name" value="Retrovirus zinc finger-like domains"/>
    <property type="match status" value="1"/>
</dbReference>
<dbReference type="EMBL" id="JAHGAV010000010">
    <property type="protein sequence ID" value="KAG6939674.1"/>
    <property type="molecule type" value="Genomic_DNA"/>
</dbReference>
<evidence type="ECO:0000259" key="2">
    <source>
        <dbReference type="SMART" id="SM00343"/>
    </source>
</evidence>
<accession>A0A8T1TFX8</accession>
<proteinExistence type="predicted"/>
<dbReference type="Pfam" id="PF00098">
    <property type="entry name" value="zf-CCHC"/>
    <property type="match status" value="1"/>
</dbReference>
<dbReference type="GO" id="GO:0008270">
    <property type="term" value="F:zinc ion binding"/>
    <property type="evidence" value="ECO:0007669"/>
    <property type="project" value="InterPro"/>
</dbReference>
<dbReference type="InterPro" id="IPR001878">
    <property type="entry name" value="Znf_CCHC"/>
</dbReference>
<feature type="region of interest" description="Disordered" evidence="1">
    <location>
        <begin position="1"/>
        <end position="31"/>
    </location>
</feature>
<dbReference type="GO" id="GO:0003676">
    <property type="term" value="F:nucleic acid binding"/>
    <property type="evidence" value="ECO:0007669"/>
    <property type="project" value="InterPro"/>
</dbReference>
<dbReference type="InterPro" id="IPR036875">
    <property type="entry name" value="Znf_CCHC_sf"/>
</dbReference>
<evidence type="ECO:0000256" key="1">
    <source>
        <dbReference type="SAM" id="MobiDB-lite"/>
    </source>
</evidence>
<dbReference type="Proteomes" id="UP000765507">
    <property type="component" value="Unassembled WGS sequence"/>
</dbReference>
<protein>
    <submittedName>
        <fullName evidence="3">Pol polyprotein</fullName>
    </submittedName>
</protein>
<evidence type="ECO:0000313" key="3">
    <source>
        <dbReference type="EMBL" id="KAG6939674.1"/>
    </source>
</evidence>
<organism evidence="3 4">
    <name type="scientific">Chelydra serpentina</name>
    <name type="common">Snapping turtle</name>
    <name type="synonym">Testudo serpentina</name>
    <dbReference type="NCBI Taxonomy" id="8475"/>
    <lineage>
        <taxon>Eukaryota</taxon>
        <taxon>Metazoa</taxon>
        <taxon>Chordata</taxon>
        <taxon>Craniata</taxon>
        <taxon>Vertebrata</taxon>
        <taxon>Euteleostomi</taxon>
        <taxon>Archelosauria</taxon>
        <taxon>Testudinata</taxon>
        <taxon>Testudines</taxon>
        <taxon>Cryptodira</taxon>
        <taxon>Durocryptodira</taxon>
        <taxon>Americhelydia</taxon>
        <taxon>Chelydroidea</taxon>
        <taxon>Chelydridae</taxon>
        <taxon>Chelydra</taxon>
    </lineage>
</organism>